<reference evidence="3" key="1">
    <citation type="submission" date="2016-10" db="EMBL/GenBank/DDBJ databases">
        <authorList>
            <person name="de Groot N.N."/>
        </authorList>
    </citation>
    <scope>NUCLEOTIDE SEQUENCE [LARGE SCALE GENOMIC DNA]</scope>
    <source>
        <strain evidence="3">DSM 17908</strain>
    </source>
</reference>
<dbReference type="RefSeq" id="WP_092507501.1">
    <property type="nucleotide sequence ID" value="NZ_CAWNQB010000001.1"/>
</dbReference>
<protein>
    <recommendedName>
        <fullName evidence="6">Lipoprotein</fullName>
    </recommendedName>
</protein>
<dbReference type="PROSITE" id="PS51257">
    <property type="entry name" value="PROKAR_LIPOPROTEIN"/>
    <property type="match status" value="1"/>
</dbReference>
<evidence type="ECO:0000256" key="1">
    <source>
        <dbReference type="SAM" id="SignalP"/>
    </source>
</evidence>
<evidence type="ECO:0008006" key="6">
    <source>
        <dbReference type="Google" id="ProtNLM"/>
    </source>
</evidence>
<dbReference type="Proteomes" id="UP000198919">
    <property type="component" value="Unassembled WGS sequence"/>
</dbReference>
<reference evidence="2 5" key="3">
    <citation type="journal article" date="2017" name="Nat. Microbiol.">
        <title>Natural product diversity associated with the nematode symbionts Photorhabdus and Xenorhabdus.</title>
        <authorList>
            <person name="Tobias N.J."/>
            <person name="Wolff H."/>
            <person name="Djahanschiri B."/>
            <person name="Grundmann F."/>
            <person name="Kronenwerth M."/>
            <person name="Shi Y.M."/>
            <person name="Simonyi S."/>
            <person name="Grun P."/>
            <person name="Shapiro-Ilan D."/>
            <person name="Pidot S.J."/>
            <person name="Stinear T.P."/>
            <person name="Ebersberger I."/>
            <person name="Bode H.B."/>
        </authorList>
    </citation>
    <scope>NUCLEOTIDE SEQUENCE [LARGE SCALE GENOMIC DNA]</scope>
    <source>
        <strain evidence="2 5">DSM 17908</strain>
    </source>
</reference>
<proteinExistence type="predicted"/>
<dbReference type="Proteomes" id="UP000224607">
    <property type="component" value="Unassembled WGS sequence"/>
</dbReference>
<dbReference type="EMBL" id="FORG01000002">
    <property type="protein sequence ID" value="SFI55550.1"/>
    <property type="molecule type" value="Genomic_DNA"/>
</dbReference>
<accession>A0A1I3J5X7</accession>
<evidence type="ECO:0000313" key="5">
    <source>
        <dbReference type="Proteomes" id="UP000224607"/>
    </source>
</evidence>
<evidence type="ECO:0000313" key="4">
    <source>
        <dbReference type="Proteomes" id="UP000198919"/>
    </source>
</evidence>
<name>A0A1I3J5X7_9GAMM</name>
<evidence type="ECO:0000313" key="2">
    <source>
        <dbReference type="EMBL" id="PHM46104.1"/>
    </source>
</evidence>
<dbReference type="AlphaFoldDB" id="A0A1I3J5X7"/>
<evidence type="ECO:0000313" key="3">
    <source>
        <dbReference type="EMBL" id="SFI55550.1"/>
    </source>
</evidence>
<keyword evidence="1" id="KW-0732">Signal</keyword>
<feature type="chain" id="PRO_5011583790" description="Lipoprotein" evidence="1">
    <location>
        <begin position="18"/>
        <end position="241"/>
    </location>
</feature>
<dbReference type="OrthoDB" id="6460503at2"/>
<keyword evidence="5" id="KW-1185">Reference proteome</keyword>
<dbReference type="EMBL" id="NITY01000001">
    <property type="protein sequence ID" value="PHM46104.1"/>
    <property type="molecule type" value="Genomic_DNA"/>
</dbReference>
<gene>
    <name evidence="3" type="ORF">SAMN05421680_10295</name>
    <name evidence="2" type="ORF">Xmau_00500</name>
</gene>
<reference evidence="4" key="2">
    <citation type="submission" date="2016-10" db="EMBL/GenBank/DDBJ databases">
        <authorList>
            <person name="Varghese N."/>
            <person name="Submissions S."/>
        </authorList>
    </citation>
    <scope>NUCLEOTIDE SEQUENCE [LARGE SCALE GENOMIC DNA]</scope>
    <source>
        <strain evidence="4">DSM 17908</strain>
    </source>
</reference>
<sequence>MKLIKLLLIYSSIPFMAGCDEILNKKLDKHFPLNKKNSGQAIIVSGTVPINTEPKLSVRYISNTCTAMHLNSDFIPTGRDAWNHSEEWDVQYKDSNKFETKIPLNGGGWCDWELSNITIGLIYTQHPLAKKDTKFYESGLISVYINDMDRSRYSSEINVENKIDYTPIFSTEYEEFIGDSSNITFLSPKGNYKYRLKLHSNNDGYVNYSPKLDASDIRKVFHNGKKKWTEYPNGEVKYEKK</sequence>
<organism evidence="3 4">
    <name type="scientific">Xenorhabdus mauleonii</name>
    <dbReference type="NCBI Taxonomy" id="351675"/>
    <lineage>
        <taxon>Bacteria</taxon>
        <taxon>Pseudomonadati</taxon>
        <taxon>Pseudomonadota</taxon>
        <taxon>Gammaproteobacteria</taxon>
        <taxon>Enterobacterales</taxon>
        <taxon>Morganellaceae</taxon>
        <taxon>Xenorhabdus</taxon>
    </lineage>
</organism>
<feature type="signal peptide" evidence="1">
    <location>
        <begin position="1"/>
        <end position="17"/>
    </location>
</feature>
<dbReference type="STRING" id="351675.SAMN05421680_10295"/>